<accession>A0A7M1RRY5</accession>
<name>A0A7M1RRY5_9CAUD</name>
<dbReference type="KEGG" id="vg:65130828"/>
<evidence type="ECO:0000313" key="3">
    <source>
        <dbReference type="Proteomes" id="UP000593985"/>
    </source>
</evidence>
<reference evidence="2 3" key="1">
    <citation type="submission" date="2020-07" db="EMBL/GenBank/DDBJ databases">
        <title>Taxonomic proposal: Crassvirales, a new order of highly abundant and diverse bacterial viruses.</title>
        <authorList>
            <person name="Shkoporov A.N."/>
            <person name="Stockdale S.R."/>
            <person name="Guerin E."/>
            <person name="Ross R.P."/>
            <person name="Hill C."/>
        </authorList>
    </citation>
    <scope>NUCLEOTIDE SEQUENCE [LARGE SCALE GENOMIC DNA]</scope>
</reference>
<keyword evidence="3" id="KW-1185">Reference proteome</keyword>
<proteinExistence type="predicted"/>
<feature type="transmembrane region" description="Helical" evidence="1">
    <location>
        <begin position="26"/>
        <end position="43"/>
    </location>
</feature>
<organism evidence="2 3">
    <name type="scientific">uncultured phage cr60_1</name>
    <dbReference type="NCBI Taxonomy" id="2772082"/>
    <lineage>
        <taxon>Viruses</taxon>
        <taxon>Duplodnaviria</taxon>
        <taxon>Heunggongvirae</taxon>
        <taxon>Uroviricota</taxon>
        <taxon>Caudoviricetes</taxon>
        <taxon>Crassvirales</taxon>
        <taxon>Suoliviridae</taxon>
        <taxon>Loutivirinae</taxon>
        <taxon>Buchavirus</taxon>
        <taxon>Buchavirus hominis</taxon>
    </lineage>
</organism>
<protein>
    <submittedName>
        <fullName evidence="2">Uncharacterized protein</fullName>
    </submittedName>
</protein>
<dbReference type="RefSeq" id="YP_010112356.1">
    <property type="nucleotide sequence ID" value="NC_055891.1"/>
</dbReference>
<keyword evidence="1" id="KW-1133">Transmembrane helix</keyword>
<dbReference type="GeneID" id="65130828"/>
<dbReference type="EMBL" id="MT774398">
    <property type="protein sequence ID" value="QOR56904.1"/>
    <property type="molecule type" value="Genomic_DNA"/>
</dbReference>
<evidence type="ECO:0000256" key="1">
    <source>
        <dbReference type="SAM" id="Phobius"/>
    </source>
</evidence>
<keyword evidence="1" id="KW-0812">Transmembrane</keyword>
<evidence type="ECO:0000313" key="2">
    <source>
        <dbReference type="EMBL" id="QOR56904.1"/>
    </source>
</evidence>
<keyword evidence="1" id="KW-0472">Membrane</keyword>
<sequence>MSATWITLLLLAGVIFARAMRSTKMWWIFLFTIMAGLLVGMLSKEAVKHLVKNETTASITQLINTVDNTDLNCTLPVVLVTETTSQSGVVSYISSPSVVLSDALVSNHTTKGRDSPAYEDDS</sequence>
<dbReference type="Proteomes" id="UP000593985">
    <property type="component" value="Segment"/>
</dbReference>